<feature type="domain" description="Glycosyl hydrolase family 32 N-terminal" evidence="4">
    <location>
        <begin position="99"/>
        <end position="269"/>
    </location>
</feature>
<proteinExistence type="inferred from homology"/>
<dbReference type="EMBL" id="JACHXJ010000001">
    <property type="protein sequence ID" value="MBB3126191.1"/>
    <property type="molecule type" value="Genomic_DNA"/>
</dbReference>
<protein>
    <submittedName>
        <fullName evidence="5">Putative GH43/DUF377 family glycosyl hydrolase</fullName>
    </submittedName>
</protein>
<dbReference type="InterPro" id="IPR023296">
    <property type="entry name" value="Glyco_hydro_beta-prop_sf"/>
</dbReference>
<dbReference type="Pfam" id="PF00251">
    <property type="entry name" value="Glyco_hydro_32N"/>
    <property type="match status" value="1"/>
</dbReference>
<gene>
    <name evidence="5" type="ORF">FHS19_000845</name>
</gene>
<accession>A0A839THM4</accession>
<evidence type="ECO:0000313" key="5">
    <source>
        <dbReference type="EMBL" id="MBB3126191.1"/>
    </source>
</evidence>
<reference evidence="5 6" key="1">
    <citation type="submission" date="2020-08" db="EMBL/GenBank/DDBJ databases">
        <title>Genomic Encyclopedia of Type Strains, Phase III (KMG-III): the genomes of soil and plant-associated and newly described type strains.</title>
        <authorList>
            <person name="Whitman W."/>
        </authorList>
    </citation>
    <scope>NUCLEOTIDE SEQUENCE [LARGE SCALE GENOMIC DNA]</scope>
    <source>
        <strain evidence="5 6">CECT 5831</strain>
    </source>
</reference>
<evidence type="ECO:0000256" key="3">
    <source>
        <dbReference type="ARBA" id="ARBA00023295"/>
    </source>
</evidence>
<evidence type="ECO:0000256" key="1">
    <source>
        <dbReference type="ARBA" id="ARBA00009902"/>
    </source>
</evidence>
<dbReference type="Proteomes" id="UP000517523">
    <property type="component" value="Unassembled WGS sequence"/>
</dbReference>
<keyword evidence="2 5" id="KW-0378">Hydrolase</keyword>
<evidence type="ECO:0000259" key="4">
    <source>
        <dbReference type="Pfam" id="PF00251"/>
    </source>
</evidence>
<sequence>MDIRSYLTPYKWKEPVLIGSGEKDAFDYHAVDCPFVFEHQNRFYMMYVGFDGRGYQTALAVSSDLLRWEHLSTILGREEGSGWDSRNVAGTWIMRENEMQGPAKLKKWNGKYWLAYHSYPGEGYEEGSACIGLAWTEDENLLHWNRFERPILSPEDGEAWERGGLYKECLLEHEGTFYLFYNAKNKNHGRWIEQTGLATSKDLMHWERHPHNPVIQVTPGAWDCGFASDPCVLRNGNEWVMFYFGYNYKKAQEGIALSSDLRHWNKHPEPIIPVGGEGELDETFAHKPSVISHNGILYHFYTASRTPKEGDRTCNVFPEFRTITVATSRPLPR</sequence>
<dbReference type="InterPro" id="IPR013148">
    <property type="entry name" value="Glyco_hydro_32_N"/>
</dbReference>
<dbReference type="Gene3D" id="2.115.10.20">
    <property type="entry name" value="Glycosyl hydrolase domain, family 43"/>
    <property type="match status" value="3"/>
</dbReference>
<evidence type="ECO:0000256" key="2">
    <source>
        <dbReference type="ARBA" id="ARBA00022801"/>
    </source>
</evidence>
<dbReference type="SUPFAM" id="SSF75005">
    <property type="entry name" value="Arabinanase/levansucrase/invertase"/>
    <property type="match status" value="2"/>
</dbReference>
<dbReference type="PANTHER" id="PTHR35279:SF1">
    <property type="entry name" value="ARABINANASE_LEVANSUCRASE_INVERTASE"/>
    <property type="match status" value="1"/>
</dbReference>
<name>A0A839THM4_9BACL</name>
<organism evidence="5 6">
    <name type="scientific">Paenibacillus rhizosphaerae</name>
    <dbReference type="NCBI Taxonomy" id="297318"/>
    <lineage>
        <taxon>Bacteria</taxon>
        <taxon>Bacillati</taxon>
        <taxon>Bacillota</taxon>
        <taxon>Bacilli</taxon>
        <taxon>Bacillales</taxon>
        <taxon>Paenibacillaceae</taxon>
        <taxon>Paenibacillus</taxon>
    </lineage>
</organism>
<keyword evidence="3" id="KW-0326">Glycosidase</keyword>
<evidence type="ECO:0000313" key="6">
    <source>
        <dbReference type="Proteomes" id="UP000517523"/>
    </source>
</evidence>
<dbReference type="GO" id="GO:0016798">
    <property type="term" value="F:hydrolase activity, acting on glycosyl bonds"/>
    <property type="evidence" value="ECO:0007669"/>
    <property type="project" value="UniProtKB-KW"/>
</dbReference>
<comment type="similarity">
    <text evidence="1">Belongs to the glycosyl hydrolase 32 family.</text>
</comment>
<dbReference type="AlphaFoldDB" id="A0A839THM4"/>
<dbReference type="RefSeq" id="WP_183578962.1">
    <property type="nucleotide sequence ID" value="NZ_JACHXJ010000001.1"/>
</dbReference>
<dbReference type="PANTHER" id="PTHR35279">
    <property type="match status" value="1"/>
</dbReference>
<comment type="caution">
    <text evidence="5">The sequence shown here is derived from an EMBL/GenBank/DDBJ whole genome shotgun (WGS) entry which is preliminary data.</text>
</comment>